<keyword evidence="2" id="KW-0067">ATP-binding</keyword>
<feature type="domain" description="ATPase AAA-type core" evidence="1">
    <location>
        <begin position="38"/>
        <end position="354"/>
    </location>
</feature>
<evidence type="ECO:0000313" key="2">
    <source>
        <dbReference type="EMBL" id="WET43418.1"/>
    </source>
</evidence>
<sequence>MTNAFTNWKKFNNFITSMRFPCYKTLAKGLELDFDWPITALVGANGSNKSSILQALYGAPAGKSVSDFWFSTAVDDINENFRGANSNEIQRFIYTYRFDNSGVEAECRKARVSRNYRKTKALPKRLEGKKDPDYWEPTKRVQKDGMRALPRKGFDEHISKKRDRWNPIEKNVIYMDFRSEISAFDKYLYHMPLSRDVNSRTDKRYKIVQKSEDLAEAMERGDRLPKFLAGRVHEPVRYFEAEAVEECRKIIGKPLSDIAIIEHRFFYTRGFTIRFILEDSSGSFSEAHAGAGEFAVARIVDSVLSAPPGSLIIFDEPETSLHPGAQSRLMDFLVRQCLKYGHQMAIATHSPAFVAELPPQAIKVLAFSNEDRKVHLVANKCSPNEAFLRVGDLRAQSGYTVLVEDRLSQLIVETAIRKVNRIMLETIDVVVFPGGENDLVNHNTASHALAGVDNILILIDGDGRPPGFADRNLAAFDKELKTELGADASWEAFWKNYIFRPGCPSIPKNSNDSTLEDSRRACALWAKEYLQFLPGGVPEQLVADSIPSLEPVSNYVAERGGGLNDGSLWKEAWREHVRDSYQLPDGVKPSSDEIFSFQQNLIKTADNDLDIFTDVYAIIRKAFNL</sequence>
<dbReference type="SUPFAM" id="SSF52540">
    <property type="entry name" value="P-loop containing nucleoside triphosphate hydrolases"/>
    <property type="match status" value="1"/>
</dbReference>
<dbReference type="Gene3D" id="3.40.50.300">
    <property type="entry name" value="P-loop containing nucleotide triphosphate hydrolases"/>
    <property type="match status" value="1"/>
</dbReference>
<dbReference type="EMBL" id="CP120206">
    <property type="protein sequence ID" value="WET43418.1"/>
    <property type="molecule type" value="Genomic_DNA"/>
</dbReference>
<dbReference type="PANTHER" id="PTHR43581">
    <property type="entry name" value="ATP/GTP PHOSPHATASE"/>
    <property type="match status" value="1"/>
</dbReference>
<dbReference type="GO" id="GO:0005524">
    <property type="term" value="F:ATP binding"/>
    <property type="evidence" value="ECO:0007669"/>
    <property type="project" value="UniProtKB-KW"/>
</dbReference>
<gene>
    <name evidence="2" type="ORF">P2W56_08240</name>
</gene>
<organism evidence="2 3">
    <name type="scientific">Corynebacterium amycolatum</name>
    <dbReference type="NCBI Taxonomy" id="43765"/>
    <lineage>
        <taxon>Bacteria</taxon>
        <taxon>Bacillati</taxon>
        <taxon>Actinomycetota</taxon>
        <taxon>Actinomycetes</taxon>
        <taxon>Mycobacteriales</taxon>
        <taxon>Corynebacteriaceae</taxon>
        <taxon>Corynebacterium</taxon>
    </lineage>
</organism>
<dbReference type="CDD" id="cd00267">
    <property type="entry name" value="ABC_ATPase"/>
    <property type="match status" value="1"/>
</dbReference>
<dbReference type="RefSeq" id="WP_158407478.1">
    <property type="nucleotide sequence ID" value="NZ_CP046975.1"/>
</dbReference>
<dbReference type="PANTHER" id="PTHR43581:SF2">
    <property type="entry name" value="EXCINUCLEASE ATPASE SUBUNIT"/>
    <property type="match status" value="1"/>
</dbReference>
<reference evidence="2" key="1">
    <citation type="submission" date="2023-03" db="EMBL/GenBank/DDBJ databases">
        <title>Corynebacterium amycolatum SB-1.</title>
        <authorList>
            <person name="Jo H."/>
        </authorList>
    </citation>
    <scope>NUCLEOTIDE SEQUENCE</scope>
    <source>
        <strain evidence="2">SB-1</strain>
    </source>
</reference>
<proteinExistence type="predicted"/>
<dbReference type="Pfam" id="PF13304">
    <property type="entry name" value="AAA_21"/>
    <property type="match status" value="1"/>
</dbReference>
<dbReference type="InterPro" id="IPR003959">
    <property type="entry name" value="ATPase_AAA_core"/>
</dbReference>
<name>A0AB38XUB4_CORAY</name>
<dbReference type="InterPro" id="IPR051396">
    <property type="entry name" value="Bact_Antivir_Def_Nuclease"/>
</dbReference>
<evidence type="ECO:0000259" key="1">
    <source>
        <dbReference type="Pfam" id="PF13304"/>
    </source>
</evidence>
<protein>
    <submittedName>
        <fullName evidence="2">ATP-binding protein</fullName>
    </submittedName>
</protein>
<dbReference type="AlphaFoldDB" id="A0AB38XUB4"/>
<keyword evidence="2" id="KW-0547">Nucleotide-binding</keyword>
<accession>A0AB38XUB4</accession>
<dbReference type="Proteomes" id="UP001220238">
    <property type="component" value="Chromosome"/>
</dbReference>
<dbReference type="InterPro" id="IPR027417">
    <property type="entry name" value="P-loop_NTPase"/>
</dbReference>
<evidence type="ECO:0000313" key="3">
    <source>
        <dbReference type="Proteomes" id="UP001220238"/>
    </source>
</evidence>
<dbReference type="GeneID" id="92768836"/>
<dbReference type="GO" id="GO:0016887">
    <property type="term" value="F:ATP hydrolysis activity"/>
    <property type="evidence" value="ECO:0007669"/>
    <property type="project" value="InterPro"/>
</dbReference>